<dbReference type="SUPFAM" id="SSF158573">
    <property type="entry name" value="GINS helical bundle-like"/>
    <property type="match status" value="2"/>
</dbReference>
<evidence type="ECO:0000259" key="9">
    <source>
        <dbReference type="Pfam" id="PF24997"/>
    </source>
</evidence>
<dbReference type="Pfam" id="PF05916">
    <property type="entry name" value="Sld5"/>
    <property type="match status" value="1"/>
</dbReference>
<evidence type="ECO:0000313" key="10">
    <source>
        <dbReference type="EMBL" id="KAJ2004302.1"/>
    </source>
</evidence>
<dbReference type="PANTHER" id="PTHR12914:SF2">
    <property type="entry name" value="DNA REPLICATION COMPLEX GINS PROTEIN PSF1"/>
    <property type="match status" value="1"/>
</dbReference>
<dbReference type="EMBL" id="JANBQF010000162">
    <property type="protein sequence ID" value="KAJ2004302.1"/>
    <property type="molecule type" value="Genomic_DNA"/>
</dbReference>
<dbReference type="OrthoDB" id="10252587at2759"/>
<comment type="similarity">
    <text evidence="2 6">Belongs to the GINS1/PSF1 family.</text>
</comment>
<dbReference type="Pfam" id="PF24997">
    <property type="entry name" value="PSF1_C"/>
    <property type="match status" value="1"/>
</dbReference>
<feature type="domain" description="DNA replication complex GINS protein PSF1 C-terminal" evidence="9">
    <location>
        <begin position="202"/>
        <end position="250"/>
    </location>
</feature>
<accession>A0A9W8BEL5</accession>
<evidence type="ECO:0000256" key="5">
    <source>
        <dbReference type="ARBA" id="ARBA00023242"/>
    </source>
</evidence>
<dbReference type="Proteomes" id="UP001150907">
    <property type="component" value="Unassembled WGS sequence"/>
</dbReference>
<protein>
    <recommendedName>
        <fullName evidence="3 6">DNA replication complex GINS protein PSF1</fullName>
    </recommendedName>
</protein>
<evidence type="ECO:0000259" key="8">
    <source>
        <dbReference type="Pfam" id="PF05916"/>
    </source>
</evidence>
<evidence type="ECO:0000256" key="4">
    <source>
        <dbReference type="ARBA" id="ARBA00022705"/>
    </source>
</evidence>
<reference evidence="10" key="1">
    <citation type="submission" date="2022-07" db="EMBL/GenBank/DDBJ databases">
        <title>Phylogenomic reconstructions and comparative analyses of Kickxellomycotina fungi.</title>
        <authorList>
            <person name="Reynolds N.K."/>
            <person name="Stajich J.E."/>
            <person name="Barry K."/>
            <person name="Grigoriev I.V."/>
            <person name="Crous P."/>
            <person name="Smith M.E."/>
        </authorList>
    </citation>
    <scope>NUCLEOTIDE SEQUENCE</scope>
    <source>
        <strain evidence="10">IMI 214461</strain>
    </source>
</reference>
<dbReference type="GO" id="GO:0000811">
    <property type="term" value="C:GINS complex"/>
    <property type="evidence" value="ECO:0007669"/>
    <property type="project" value="UniProtKB-UniRule"/>
</dbReference>
<evidence type="ECO:0000256" key="7">
    <source>
        <dbReference type="SAM" id="MobiDB-lite"/>
    </source>
</evidence>
<keyword evidence="11" id="KW-1185">Reference proteome</keyword>
<comment type="subunit">
    <text evidence="6">Component of the GINS complex.</text>
</comment>
<comment type="caution">
    <text evidence="10">The sequence shown here is derived from an EMBL/GenBank/DDBJ whole genome shotgun (WGS) entry which is preliminary data.</text>
</comment>
<evidence type="ECO:0000313" key="11">
    <source>
        <dbReference type="Proteomes" id="UP001150907"/>
    </source>
</evidence>
<sequence length="253" mass="28648">MLGDEAFRLAKEAKDITADHIPAYNEEQVRLVTQEARYLWMRIEEMIAGLNTATTAAAAIPSQQRDAQSQVPGSRQLGYSQASQVDQQHQSQQSTQRSALQTEIENTNAQTALYFLTLNRNKRCLLAYHHRRAQFLRLLLWTLHLASSMVPSSLSQRLSPEEQNYARDYARLNSSYRDAVEGQLCPSDSLNWTADGELPPRDLFIEVRVVKDCGEIVTENGVVNLQAGTQHYLHRSDVEHLVTIGYLEHINPS</sequence>
<dbReference type="InterPro" id="IPR005339">
    <property type="entry name" value="GINS_Psf1"/>
</dbReference>
<evidence type="ECO:0000256" key="1">
    <source>
        <dbReference type="ARBA" id="ARBA00004123"/>
    </source>
</evidence>
<feature type="compositionally biased region" description="Polar residues" evidence="7">
    <location>
        <begin position="61"/>
        <end position="79"/>
    </location>
</feature>
<feature type="compositionally biased region" description="Low complexity" evidence="7">
    <location>
        <begin position="80"/>
        <end position="98"/>
    </location>
</feature>
<feature type="domain" description="GINS subunit" evidence="8">
    <location>
        <begin position="106"/>
        <end position="177"/>
    </location>
</feature>
<dbReference type="CDD" id="cd21696">
    <property type="entry name" value="GINS_B_Psf1"/>
    <property type="match status" value="1"/>
</dbReference>
<dbReference type="PANTHER" id="PTHR12914">
    <property type="entry name" value="PARTNER OF SLD5"/>
    <property type="match status" value="1"/>
</dbReference>
<feature type="region of interest" description="Disordered" evidence="7">
    <location>
        <begin position="61"/>
        <end position="100"/>
    </location>
</feature>
<evidence type="ECO:0000256" key="2">
    <source>
        <dbReference type="ARBA" id="ARBA00006677"/>
    </source>
</evidence>
<dbReference type="InterPro" id="IPR056783">
    <property type="entry name" value="PSF1_C"/>
</dbReference>
<comment type="function">
    <text evidence="6">Required for correct functioning of the GINS complex, a complex that plays an essential role in the initiation of DNA replication, and progression of DNA replication forks. GINS complex seems to bind preferentially to single-stranded DNA.</text>
</comment>
<dbReference type="InterPro" id="IPR021151">
    <property type="entry name" value="GINS_A"/>
</dbReference>
<evidence type="ECO:0000256" key="3">
    <source>
        <dbReference type="ARBA" id="ARBA00015143"/>
    </source>
</evidence>
<gene>
    <name evidence="10" type="primary">PSF1</name>
    <name evidence="10" type="ORF">H4R26_002581</name>
</gene>
<dbReference type="InterPro" id="IPR036224">
    <property type="entry name" value="GINS_bundle-like_dom_sf"/>
</dbReference>
<dbReference type="AlphaFoldDB" id="A0A9W8BEL5"/>
<organism evidence="10 11">
    <name type="scientific">Coemansia thaxteri</name>
    <dbReference type="NCBI Taxonomy" id="2663907"/>
    <lineage>
        <taxon>Eukaryota</taxon>
        <taxon>Fungi</taxon>
        <taxon>Fungi incertae sedis</taxon>
        <taxon>Zoopagomycota</taxon>
        <taxon>Kickxellomycotina</taxon>
        <taxon>Kickxellomycetes</taxon>
        <taxon>Kickxellales</taxon>
        <taxon>Kickxellaceae</taxon>
        <taxon>Coemansia</taxon>
    </lineage>
</organism>
<keyword evidence="4 6" id="KW-0235">DNA replication</keyword>
<proteinExistence type="inferred from homology"/>
<keyword evidence="5 6" id="KW-0539">Nucleus</keyword>
<evidence type="ECO:0000256" key="6">
    <source>
        <dbReference type="RuleBase" id="RU368085"/>
    </source>
</evidence>
<comment type="subcellular location">
    <subcellularLocation>
        <location evidence="1 6">Nucleus</location>
    </subcellularLocation>
</comment>
<name>A0A9W8BEL5_9FUNG</name>
<dbReference type="GO" id="GO:1902983">
    <property type="term" value="P:DNA strand elongation involved in mitotic DNA replication"/>
    <property type="evidence" value="ECO:0007669"/>
    <property type="project" value="TreeGrafter"/>
</dbReference>
<dbReference type="Gene3D" id="1.20.58.1030">
    <property type="match status" value="1"/>
</dbReference>